<comment type="caution">
    <text evidence="2">The sequence shown here is derived from an EMBL/GenBank/DDBJ whole genome shotgun (WGS) entry which is preliminary data.</text>
</comment>
<feature type="compositionally biased region" description="Basic and acidic residues" evidence="1">
    <location>
        <begin position="377"/>
        <end position="391"/>
    </location>
</feature>
<evidence type="ECO:0000313" key="3">
    <source>
        <dbReference type="Proteomes" id="UP001372338"/>
    </source>
</evidence>
<dbReference type="EMBL" id="JAYWIO010000008">
    <property type="protein sequence ID" value="KAK7244179.1"/>
    <property type="molecule type" value="Genomic_DNA"/>
</dbReference>
<dbReference type="PANTHER" id="PTHR34427">
    <property type="entry name" value="DUF4283 DOMAIN PROTEIN"/>
    <property type="match status" value="1"/>
</dbReference>
<sequence length="391" mass="44184">MKGNGVCGQRRDDERTKGLLLGRSDQTGRCEVHERPTSKRRLLYHKGNFHGGKMMLLQGKNREELLKVEKEWFDSMFADIRKWSPTTLPREIFVWIQCFGVPPQAWEEEFFSMLAKRWGKLVELESKTKSKERMDIGSFFMATSFMDKIDTLLKVKVGDVMVDIRMIEDPLETLGWEKGGEDNTSLSQASNEDEILEFISGRKHHKEETSIDRTKGIVQQTLSLSGEKNKSKGRRKVNRAKEKVCLPTLGGGTCEGNEEKGKGIEGVTGSRETVVAETAEVSLGTIKPKQNPKVGSKEIEEGKNKALVEGNTHLGPCGESIPEALRTSSLSEPESGERKHRLKEKKWRSPFKNSKSEQWMASGLKKIADQSQNTHAVVERVKRPSRADKRK</sequence>
<evidence type="ECO:0000313" key="2">
    <source>
        <dbReference type="EMBL" id="KAK7244179.1"/>
    </source>
</evidence>
<protein>
    <recommendedName>
        <fullName evidence="4">DUF4283 domain-containing protein</fullName>
    </recommendedName>
</protein>
<reference evidence="2 3" key="1">
    <citation type="submission" date="2024-01" db="EMBL/GenBank/DDBJ databases">
        <title>The genomes of 5 underutilized Papilionoideae crops provide insights into root nodulation and disease resistanc.</title>
        <authorList>
            <person name="Yuan L."/>
        </authorList>
    </citation>
    <scope>NUCLEOTIDE SEQUENCE [LARGE SCALE GENOMIC DNA]</scope>
    <source>
        <strain evidence="2">ZHUSHIDOU_FW_LH</strain>
        <tissue evidence="2">Leaf</tissue>
    </source>
</reference>
<dbReference type="Proteomes" id="UP001372338">
    <property type="component" value="Unassembled WGS sequence"/>
</dbReference>
<keyword evidence="3" id="KW-1185">Reference proteome</keyword>
<dbReference type="PANTHER" id="PTHR34427:SF5">
    <property type="entry name" value="DUF4283 DOMAIN-CONTAINING PROTEIN"/>
    <property type="match status" value="1"/>
</dbReference>
<accession>A0AAN9E0V5</accession>
<name>A0AAN9E0V5_CROPI</name>
<evidence type="ECO:0008006" key="4">
    <source>
        <dbReference type="Google" id="ProtNLM"/>
    </source>
</evidence>
<dbReference type="AlphaFoldDB" id="A0AAN9E0V5"/>
<proteinExistence type="predicted"/>
<organism evidence="2 3">
    <name type="scientific">Crotalaria pallida</name>
    <name type="common">Smooth rattlebox</name>
    <name type="synonym">Crotalaria striata</name>
    <dbReference type="NCBI Taxonomy" id="3830"/>
    <lineage>
        <taxon>Eukaryota</taxon>
        <taxon>Viridiplantae</taxon>
        <taxon>Streptophyta</taxon>
        <taxon>Embryophyta</taxon>
        <taxon>Tracheophyta</taxon>
        <taxon>Spermatophyta</taxon>
        <taxon>Magnoliopsida</taxon>
        <taxon>eudicotyledons</taxon>
        <taxon>Gunneridae</taxon>
        <taxon>Pentapetalae</taxon>
        <taxon>rosids</taxon>
        <taxon>fabids</taxon>
        <taxon>Fabales</taxon>
        <taxon>Fabaceae</taxon>
        <taxon>Papilionoideae</taxon>
        <taxon>50 kb inversion clade</taxon>
        <taxon>genistoids sensu lato</taxon>
        <taxon>core genistoids</taxon>
        <taxon>Crotalarieae</taxon>
        <taxon>Crotalaria</taxon>
    </lineage>
</organism>
<feature type="region of interest" description="Disordered" evidence="1">
    <location>
        <begin position="310"/>
        <end position="391"/>
    </location>
</feature>
<evidence type="ECO:0000256" key="1">
    <source>
        <dbReference type="SAM" id="MobiDB-lite"/>
    </source>
</evidence>
<gene>
    <name evidence="2" type="ORF">RIF29_38997</name>
</gene>
<feature type="compositionally biased region" description="Basic residues" evidence="1">
    <location>
        <begin position="338"/>
        <end position="349"/>
    </location>
</feature>